<dbReference type="RefSeq" id="WP_189171094.1">
    <property type="nucleotide sequence ID" value="NZ_BMQB01000007.1"/>
</dbReference>
<dbReference type="Proteomes" id="UP000649739">
    <property type="component" value="Unassembled WGS sequence"/>
</dbReference>
<evidence type="ECO:0000259" key="2">
    <source>
        <dbReference type="Pfam" id="PF13454"/>
    </source>
</evidence>
<keyword evidence="4" id="KW-1185">Reference proteome</keyword>
<keyword evidence="3" id="KW-0378">Hydrolase</keyword>
<evidence type="ECO:0000256" key="1">
    <source>
        <dbReference type="SAM" id="MobiDB-lite"/>
    </source>
</evidence>
<dbReference type="Pfam" id="PF13454">
    <property type="entry name" value="NAD_binding_9"/>
    <property type="match status" value="1"/>
</dbReference>
<proteinExistence type="predicted"/>
<gene>
    <name evidence="3" type="ORF">GCM10010123_33360</name>
</gene>
<sequence length="481" mass="49472">MRTITSGGTVAIVGGGASGVLTARELLRRTGSRVHLVGAEPTPGPGLAYGAAAPWHLLNSPAGTMSVDPDDPEHFRRWSAARGRPLAADGFVARQWFGAYLRETFAELAPAYPDRLAVTRATVDHVGRTPDGTVRLLLRDGAEIAADRVVLAVGNAAPGLPGCIGPHLYGHPAVVTDPWAPGALARIDPARPVLLLGTGLTAVDVALTLARGGHRAPIVLTSRHGLLPRTHRGAPDPDPVGRPAAGPPDPAATGAGPAAAPALHALAAVWPPVAPTLAALVRAVRSAAAASGDWRAAVDGLRPHLDGYWRGLTPADRGRFLRHLARYWEVHRHRMAPAVAAELAALRSAGALAVRPGGLRELWADADSVLRARLADDPAGEEPYGAVVNCTGPGLWPAHAAPVVRSLVGAGLARPGPYGLGLDVTPEGALLDGTGSPQHTLWTVGPARRGCLWETTAVPEIRAQARALADAVGALATAGAA</sequence>
<dbReference type="Gene3D" id="3.50.50.60">
    <property type="entry name" value="FAD/NAD(P)-binding domain"/>
    <property type="match status" value="1"/>
</dbReference>
<name>A0A8J3FB82_9ACTN</name>
<dbReference type="EMBL" id="BMQB01000007">
    <property type="protein sequence ID" value="GGK00779.1"/>
    <property type="molecule type" value="Genomic_DNA"/>
</dbReference>
<reference evidence="3" key="2">
    <citation type="submission" date="2020-09" db="EMBL/GenBank/DDBJ databases">
        <authorList>
            <person name="Sun Q."/>
            <person name="Ohkuma M."/>
        </authorList>
    </citation>
    <scope>NUCLEOTIDE SEQUENCE</scope>
    <source>
        <strain evidence="3">JCM 3090</strain>
    </source>
</reference>
<accession>A0A8J3FB82</accession>
<evidence type="ECO:0000313" key="3">
    <source>
        <dbReference type="EMBL" id="GGK00779.1"/>
    </source>
</evidence>
<evidence type="ECO:0000313" key="4">
    <source>
        <dbReference type="Proteomes" id="UP000649739"/>
    </source>
</evidence>
<dbReference type="PANTHER" id="PTHR40254:SF1">
    <property type="entry name" value="BLR0577 PROTEIN"/>
    <property type="match status" value="1"/>
</dbReference>
<protein>
    <submittedName>
        <fullName evidence="3">Hydroxyacylglutathione hydrolase</fullName>
    </submittedName>
</protein>
<feature type="region of interest" description="Disordered" evidence="1">
    <location>
        <begin position="227"/>
        <end position="257"/>
    </location>
</feature>
<dbReference type="PRINTS" id="PR00368">
    <property type="entry name" value="FADPNR"/>
</dbReference>
<dbReference type="SUPFAM" id="SSF51905">
    <property type="entry name" value="FAD/NAD(P)-binding domain"/>
    <property type="match status" value="1"/>
</dbReference>
<dbReference type="InterPro" id="IPR038732">
    <property type="entry name" value="HpyO/CreE_NAD-binding"/>
</dbReference>
<feature type="domain" description="FAD-dependent urate hydroxylase HpyO/Asp monooxygenase CreE-like FAD/NAD(P)-binding" evidence="2">
    <location>
        <begin position="11"/>
        <end position="155"/>
    </location>
</feature>
<dbReference type="PANTHER" id="PTHR40254">
    <property type="entry name" value="BLR0577 PROTEIN"/>
    <property type="match status" value="1"/>
</dbReference>
<dbReference type="AlphaFoldDB" id="A0A8J3FB82"/>
<dbReference type="InterPro" id="IPR052189">
    <property type="entry name" value="L-asp_N-monooxygenase_NS-form"/>
</dbReference>
<dbReference type="GO" id="GO:0016787">
    <property type="term" value="F:hydrolase activity"/>
    <property type="evidence" value="ECO:0007669"/>
    <property type="project" value="UniProtKB-KW"/>
</dbReference>
<feature type="compositionally biased region" description="Pro residues" evidence="1">
    <location>
        <begin position="236"/>
        <end position="250"/>
    </location>
</feature>
<reference evidence="3" key="1">
    <citation type="journal article" date="2014" name="Int. J. Syst. Evol. Microbiol.">
        <title>Complete genome sequence of Corynebacterium casei LMG S-19264T (=DSM 44701T), isolated from a smear-ripened cheese.</title>
        <authorList>
            <consortium name="US DOE Joint Genome Institute (JGI-PGF)"/>
            <person name="Walter F."/>
            <person name="Albersmeier A."/>
            <person name="Kalinowski J."/>
            <person name="Ruckert C."/>
        </authorList>
    </citation>
    <scope>NUCLEOTIDE SEQUENCE</scope>
    <source>
        <strain evidence="3">JCM 3090</strain>
    </source>
</reference>
<organism evidence="3 4">
    <name type="scientific">Pilimelia anulata</name>
    <dbReference type="NCBI Taxonomy" id="53371"/>
    <lineage>
        <taxon>Bacteria</taxon>
        <taxon>Bacillati</taxon>
        <taxon>Actinomycetota</taxon>
        <taxon>Actinomycetes</taxon>
        <taxon>Micromonosporales</taxon>
        <taxon>Micromonosporaceae</taxon>
        <taxon>Pilimelia</taxon>
    </lineage>
</organism>
<dbReference type="InterPro" id="IPR036188">
    <property type="entry name" value="FAD/NAD-bd_sf"/>
</dbReference>
<comment type="caution">
    <text evidence="3">The sequence shown here is derived from an EMBL/GenBank/DDBJ whole genome shotgun (WGS) entry which is preliminary data.</text>
</comment>